<dbReference type="EMBL" id="CYZI01000056">
    <property type="protein sequence ID" value="CUP46463.1"/>
    <property type="molecule type" value="Genomic_DNA"/>
</dbReference>
<organism evidence="1 3">
    <name type="scientific">Phocaeicola vulgatus</name>
    <name type="common">Bacteroides vulgatus</name>
    <dbReference type="NCBI Taxonomy" id="821"/>
    <lineage>
        <taxon>Bacteria</taxon>
        <taxon>Pseudomonadati</taxon>
        <taxon>Bacteroidota</taxon>
        <taxon>Bacteroidia</taxon>
        <taxon>Bacteroidales</taxon>
        <taxon>Bacteroidaceae</taxon>
        <taxon>Phocaeicola</taxon>
    </lineage>
</organism>
<evidence type="ECO:0000313" key="2">
    <source>
        <dbReference type="EMBL" id="MCG4691182.1"/>
    </source>
</evidence>
<dbReference type="Proteomes" id="UP000095333">
    <property type="component" value="Unassembled WGS sequence"/>
</dbReference>
<evidence type="ECO:0000313" key="1">
    <source>
        <dbReference type="EMBL" id="CUP46463.1"/>
    </source>
</evidence>
<protein>
    <submittedName>
        <fullName evidence="1">Uncharacterized protein</fullName>
    </submittedName>
</protein>
<dbReference type="EMBL" id="JAKNGO010000108">
    <property type="protein sequence ID" value="MCG4691182.1"/>
    <property type="molecule type" value="Genomic_DNA"/>
</dbReference>
<name>A0A174ND20_PHOVU</name>
<gene>
    <name evidence="1" type="ORF">ERS852457_04154</name>
    <name evidence="2" type="ORF">L0N01_21630</name>
</gene>
<reference evidence="2" key="2">
    <citation type="submission" date="2022-01" db="EMBL/GenBank/DDBJ databases">
        <title>Collection of gut derived symbiotic bacterial strains cultured from healthy donors.</title>
        <authorList>
            <person name="Lin H."/>
            <person name="Kohout C."/>
            <person name="Waligurski E."/>
            <person name="Pamer E.G."/>
        </authorList>
    </citation>
    <scope>NUCLEOTIDE SEQUENCE</scope>
    <source>
        <strain evidence="2">DFI.6.72</strain>
    </source>
</reference>
<evidence type="ECO:0000313" key="3">
    <source>
        <dbReference type="Proteomes" id="UP000095333"/>
    </source>
</evidence>
<proteinExistence type="predicted"/>
<accession>A0A174ND20</accession>
<sequence>MELKDFIKETLSQIIDAVSETQEKYKDKHVLICPDDIQSEKGEYYIDNESHYEYYNRKTKVQNIEMDIAISVTEKEGNKSGIGIAKIINVGTSSENAIQNESVSKIKFSIPLVLPTSNTREYYQKYVKD</sequence>
<dbReference type="AlphaFoldDB" id="A0A174ND20"/>
<dbReference type="RefSeq" id="WP_008666901.1">
    <property type="nucleotide sequence ID" value="NZ_CAXTBE010000001.1"/>
</dbReference>
<dbReference type="Proteomes" id="UP001200843">
    <property type="component" value="Unassembled WGS sequence"/>
</dbReference>
<reference evidence="1 3" key="1">
    <citation type="submission" date="2015-09" db="EMBL/GenBank/DDBJ databases">
        <authorList>
            <consortium name="Pathogen Informatics"/>
        </authorList>
    </citation>
    <scope>NUCLEOTIDE SEQUENCE [LARGE SCALE GENOMIC DNA]</scope>
    <source>
        <strain evidence="1 3">2789STDY5834842</strain>
    </source>
</reference>